<dbReference type="EMBL" id="AGRW01000030">
    <property type="protein sequence ID" value="EIC02870.1"/>
    <property type="molecule type" value="Genomic_DNA"/>
</dbReference>
<dbReference type="STRING" id="907348.TresaDRAFT_2296"/>
<gene>
    <name evidence="1" type="ORF">TresaDRAFT_2296</name>
</gene>
<reference evidence="1 2" key="1">
    <citation type="submission" date="2011-09" db="EMBL/GenBank/DDBJ databases">
        <title>The draft genome of Treponema saccharophilum DSM 2985.</title>
        <authorList>
            <consortium name="US DOE Joint Genome Institute (JGI-PGF)"/>
            <person name="Lucas S."/>
            <person name="Copeland A."/>
            <person name="Lapidus A."/>
            <person name="Glavina del Rio T."/>
            <person name="Dalin E."/>
            <person name="Tice H."/>
            <person name="Bruce D."/>
            <person name="Goodwin L."/>
            <person name="Pitluck S."/>
            <person name="Peters L."/>
            <person name="Kyrpides N."/>
            <person name="Mavromatis K."/>
            <person name="Ivanova N."/>
            <person name="Markowitz V."/>
            <person name="Cheng J.-F."/>
            <person name="Hugenholtz P."/>
            <person name="Woyke T."/>
            <person name="Wu D."/>
            <person name="Gronow S."/>
            <person name="Wellnitz S."/>
            <person name="Brambilla E."/>
            <person name="Klenk H.-P."/>
            <person name="Eisen J.A."/>
        </authorList>
    </citation>
    <scope>NUCLEOTIDE SEQUENCE [LARGE SCALE GENOMIC DNA]</scope>
    <source>
        <strain evidence="1 2">DSM 2985</strain>
    </source>
</reference>
<accession>H7EHT0</accession>
<dbReference type="Proteomes" id="UP000003571">
    <property type="component" value="Unassembled WGS sequence"/>
</dbReference>
<sequence length="281" mass="32127">MSAGYGYFRIEFYTGDGSEDSSAAKNAYDWCKANYDWFNGENGDGSDIPFLLSGNSFVPNDSWYADGLDIKNTSIPSDVDWLEDAAKEANAARLVASVQEDYSESSDWSNSYTEKVWIDGKVKDKYKVYEFNNSTFPPYERDSGSAVFHLDDGTYRHLCGMFKNAKTGEIVLCGQLISHLSDDESIEDTNLVFYESGEEVSVNIDDLDFIDKEECVRAFISEVKEFMSEECEIDESDWTFEGFKGDRRSFFEIYGSKEQTEPFMDCEDYSRKLDDEIESRE</sequence>
<keyword evidence="2" id="KW-1185">Reference proteome</keyword>
<dbReference type="PATRIC" id="fig|907348.3.peg.356"/>
<comment type="caution">
    <text evidence="1">The sequence shown here is derived from an EMBL/GenBank/DDBJ whole genome shotgun (WGS) entry which is preliminary data.</text>
</comment>
<proteinExistence type="predicted"/>
<protein>
    <submittedName>
        <fullName evidence="1">Uncharacterized protein</fullName>
    </submittedName>
</protein>
<organism evidence="1 2">
    <name type="scientific">Treponema saccharophilum DSM 2985</name>
    <dbReference type="NCBI Taxonomy" id="907348"/>
    <lineage>
        <taxon>Bacteria</taxon>
        <taxon>Pseudomonadati</taxon>
        <taxon>Spirochaetota</taxon>
        <taxon>Spirochaetia</taxon>
        <taxon>Spirochaetales</taxon>
        <taxon>Treponemataceae</taxon>
        <taxon>Treponema</taxon>
    </lineage>
</organism>
<name>H7EHT0_9SPIR</name>
<evidence type="ECO:0000313" key="2">
    <source>
        <dbReference type="Proteomes" id="UP000003571"/>
    </source>
</evidence>
<dbReference type="AlphaFoldDB" id="H7EHT0"/>
<evidence type="ECO:0000313" key="1">
    <source>
        <dbReference type="EMBL" id="EIC02870.1"/>
    </source>
</evidence>
<dbReference type="RefSeq" id="WP_002702302.1">
    <property type="nucleotide sequence ID" value="NZ_AGRW01000030.1"/>
</dbReference>